<dbReference type="InterPro" id="IPR050832">
    <property type="entry name" value="Bact_Acetyltransf"/>
</dbReference>
<organism evidence="4 5">
    <name type="scientific">Nocardioides piscis</name>
    <dbReference type="NCBI Taxonomy" id="2714938"/>
    <lineage>
        <taxon>Bacteria</taxon>
        <taxon>Bacillati</taxon>
        <taxon>Actinomycetota</taxon>
        <taxon>Actinomycetes</taxon>
        <taxon>Propionibacteriales</taxon>
        <taxon>Nocardioidaceae</taxon>
        <taxon>Nocardioides</taxon>
    </lineage>
</organism>
<gene>
    <name evidence="4" type="ORF">G7071_02160</name>
</gene>
<dbReference type="PROSITE" id="PS51186">
    <property type="entry name" value="GNAT"/>
    <property type="match status" value="1"/>
</dbReference>
<dbReference type="Gene3D" id="3.40.630.30">
    <property type="match status" value="1"/>
</dbReference>
<dbReference type="KEGG" id="npi:G7071_02160"/>
<dbReference type="Pfam" id="PF00583">
    <property type="entry name" value="Acetyltransf_1"/>
    <property type="match status" value="1"/>
</dbReference>
<evidence type="ECO:0000256" key="2">
    <source>
        <dbReference type="ARBA" id="ARBA00023315"/>
    </source>
</evidence>
<protein>
    <submittedName>
        <fullName evidence="4">GNAT family N-acetyltransferase</fullName>
    </submittedName>
</protein>
<proteinExistence type="predicted"/>
<evidence type="ECO:0000259" key="3">
    <source>
        <dbReference type="PROSITE" id="PS51186"/>
    </source>
</evidence>
<name>A0A6G7YCS9_9ACTN</name>
<evidence type="ECO:0000313" key="5">
    <source>
        <dbReference type="Proteomes" id="UP000502035"/>
    </source>
</evidence>
<reference evidence="4 5" key="1">
    <citation type="submission" date="2020-03" db="EMBL/GenBank/DDBJ databases">
        <title>Nocardioides sp. nov., isolated from fish.</title>
        <authorList>
            <person name="Hyun D.-W."/>
            <person name="Bae J.-W."/>
        </authorList>
    </citation>
    <scope>NUCLEOTIDE SEQUENCE [LARGE SCALE GENOMIC DNA]</scope>
    <source>
        <strain evidence="4 5">HDW12A</strain>
    </source>
</reference>
<dbReference type="CDD" id="cd04301">
    <property type="entry name" value="NAT_SF"/>
    <property type="match status" value="1"/>
</dbReference>
<dbReference type="Proteomes" id="UP000502035">
    <property type="component" value="Chromosome"/>
</dbReference>
<dbReference type="InterPro" id="IPR000182">
    <property type="entry name" value="GNAT_dom"/>
</dbReference>
<dbReference type="PANTHER" id="PTHR43877">
    <property type="entry name" value="AMINOALKYLPHOSPHONATE N-ACETYLTRANSFERASE-RELATED-RELATED"/>
    <property type="match status" value="1"/>
</dbReference>
<feature type="domain" description="N-acetyltransferase" evidence="3">
    <location>
        <begin position="26"/>
        <end position="181"/>
    </location>
</feature>
<dbReference type="AlphaFoldDB" id="A0A6G7YCS9"/>
<dbReference type="InterPro" id="IPR016181">
    <property type="entry name" value="Acyl_CoA_acyltransferase"/>
</dbReference>
<dbReference type="EMBL" id="CP049866">
    <property type="protein sequence ID" value="QIK74417.1"/>
    <property type="molecule type" value="Genomic_DNA"/>
</dbReference>
<dbReference type="PANTHER" id="PTHR43877:SF2">
    <property type="entry name" value="AMINOALKYLPHOSPHONATE N-ACETYLTRANSFERASE-RELATED"/>
    <property type="match status" value="1"/>
</dbReference>
<evidence type="ECO:0000256" key="1">
    <source>
        <dbReference type="ARBA" id="ARBA00022679"/>
    </source>
</evidence>
<dbReference type="GO" id="GO:0016747">
    <property type="term" value="F:acyltransferase activity, transferring groups other than amino-acyl groups"/>
    <property type="evidence" value="ECO:0007669"/>
    <property type="project" value="InterPro"/>
</dbReference>
<accession>A0A6G7YCS9</accession>
<keyword evidence="5" id="KW-1185">Reference proteome</keyword>
<keyword evidence="1 4" id="KW-0808">Transferase</keyword>
<sequence length="181" mass="19761">MDVPDYAVSVPSLSSAAADVASGPRLEIRQVPITHPSAQLLIEQVQEEYVVRYGGRDESPIDPDEFVEPRGAFFLAQVDGQPVATGAWRRRDGVPEAQGRPAAEIKRMYVVPSMQRRGVARAVLAHLEATARDAGVEVMVLETGSAQPEAIALYVSSGYEPIAGFGHYRHSPVNRCFAKWF</sequence>
<dbReference type="SUPFAM" id="SSF55729">
    <property type="entry name" value="Acyl-CoA N-acyltransferases (Nat)"/>
    <property type="match status" value="1"/>
</dbReference>
<keyword evidence="2" id="KW-0012">Acyltransferase</keyword>
<evidence type="ECO:0000313" key="4">
    <source>
        <dbReference type="EMBL" id="QIK74417.1"/>
    </source>
</evidence>